<evidence type="ECO:0000313" key="2">
    <source>
        <dbReference type="EMBL" id="SBS97018.1"/>
    </source>
</evidence>
<protein>
    <submittedName>
        <fullName evidence="2">Uncharacterized protein</fullName>
    </submittedName>
</protein>
<sequence length="1074" mass="119337">MASWFRYVKGRLCADAQGEQNLALFKDVMSSVGESGENKGEEEDCCRMSWNKMDNTDLDTCNKAECENGVTGVSIEKVLHEYTASSVVSTMDGLDAKSEENLTRCSNQSKKRKRNDHIMDKIKDNVSQDDQNNANRGKHFQQDGCGVNADCEEDEKIGKSKTGNETTKQYIFSNQHEHTDDKNITPLFNNEKFDINSAEGSVYSCASTESNGGQGDLGNERSGFSSDDNEEESLETSTLSNYGKYKDVNPDDLIDLYEEEILSNKRKNYNKDVCTEYYDRNYKGEIIVDGENEVNDFLFASRMAYCDIASQNMDKPYEIKENNSVPFLKEKKWNKHDESNEFFYSDDSEHDKEEYSSASEMEKSCSEEKDNELFDAHTSSEKKSHTEKGNINQKSSSHHSNEADVDGGPNGADGSKNRGGNETPKEGKQNYEESRDNVQFDVRGQGEDSTDGATMVGEQKESGFIMKKGQTEEMVVENTDIAPDVEVNATADVVHSVSGAAGGSEVGPTKCIYFGAQESSGNCSKHNRIRLMGVPENVKESVKIQKIGKLINIESDMLTVHSFPSEYYLNVASVLCLQNRKTIGFIIDVSSNETEIFYCVKVLFPKIKDEIKENIDIYADMQHAIYVNVGSKVCSELLNALKNPAVPCVFINYNDLCNIADAQLSEEENNVDQGNSCDRCSCEARGLPFRNGLLHSEVHMKGEYTKGGCSKRGCLIGGYTKGSYRIDCNRKGSYRKDCHMECAYAGEGYMEGSHVSKHRRQFSSTHNIKLNKNNFAKPMRTLSSRRYRKGKNFDSAYPCIGGNVKYKNLTYIHAEENMNSSGITSGIASGNATNMLHSSLGGDCPRNAANGEGNSQIAIGTGGTACGNNASCVCTIGFCAGCGSSIASGMQRVENGEGRRIERNEFFSAISNASRNYHPSWEKEKNGRKFFHRNYTYKVSQKSGRISTYPSEMENDIYGGKYYNKSSVNKASHVLNACNLGKNAKYNAFGNHMVIEDPLHFGVERGGRNRRRVMPTFASRLSSTHYPHILYNDKRNAPLPSEINSHGANIASTTCIPNKGCNLFCNQGGFNTKR</sequence>
<organism evidence="2 3">
    <name type="scientific">Plasmodium ovale curtisi</name>
    <dbReference type="NCBI Taxonomy" id="864141"/>
    <lineage>
        <taxon>Eukaryota</taxon>
        <taxon>Sar</taxon>
        <taxon>Alveolata</taxon>
        <taxon>Apicomplexa</taxon>
        <taxon>Aconoidasida</taxon>
        <taxon>Haemosporida</taxon>
        <taxon>Plasmodiidae</taxon>
        <taxon>Plasmodium</taxon>
        <taxon>Plasmodium (Plasmodium)</taxon>
    </lineage>
</organism>
<feature type="compositionally biased region" description="Basic and acidic residues" evidence="1">
    <location>
        <begin position="347"/>
        <end position="388"/>
    </location>
</feature>
<feature type="region of interest" description="Disordered" evidence="1">
    <location>
        <begin position="206"/>
        <end position="242"/>
    </location>
</feature>
<feature type="region of interest" description="Disordered" evidence="1">
    <location>
        <begin position="342"/>
        <end position="457"/>
    </location>
</feature>
<gene>
    <name evidence="2" type="ORF">POVCU1_035180</name>
</gene>
<reference evidence="3" key="1">
    <citation type="submission" date="2016-05" db="EMBL/GenBank/DDBJ databases">
        <authorList>
            <person name="Naeem Raeece"/>
        </authorList>
    </citation>
    <scope>NUCLEOTIDE SEQUENCE [LARGE SCALE GENOMIC DNA]</scope>
</reference>
<name>A0A1A8WYQ2_PLAOA</name>
<proteinExistence type="predicted"/>
<dbReference type="AlphaFoldDB" id="A0A1A8WYQ2"/>
<feature type="region of interest" description="Disordered" evidence="1">
    <location>
        <begin position="99"/>
        <end position="119"/>
    </location>
</feature>
<feature type="compositionally biased region" description="Basic and acidic residues" evidence="1">
    <location>
        <begin position="423"/>
        <end position="438"/>
    </location>
</feature>
<evidence type="ECO:0000256" key="1">
    <source>
        <dbReference type="SAM" id="MobiDB-lite"/>
    </source>
</evidence>
<dbReference type="Proteomes" id="UP000078546">
    <property type="component" value="Unassembled WGS sequence"/>
</dbReference>
<dbReference type="Gene3D" id="2.40.10.230">
    <property type="entry name" value="Probable tRNA pseudouridine synthase domain"/>
    <property type="match status" value="1"/>
</dbReference>
<dbReference type="EMBL" id="FLQV01000648">
    <property type="protein sequence ID" value="SBS97018.1"/>
    <property type="molecule type" value="Genomic_DNA"/>
</dbReference>
<dbReference type="InterPro" id="IPR038664">
    <property type="entry name" value="Gar1/Naf1_Cbf5-bd_sf"/>
</dbReference>
<evidence type="ECO:0000313" key="3">
    <source>
        <dbReference type="Proteomes" id="UP000078546"/>
    </source>
</evidence>
<accession>A0A1A8WYQ2</accession>